<evidence type="ECO:0000313" key="1">
    <source>
        <dbReference type="EMBL" id="KAK8861010.1"/>
    </source>
</evidence>
<evidence type="ECO:0000313" key="2">
    <source>
        <dbReference type="Proteomes" id="UP001470230"/>
    </source>
</evidence>
<comment type="caution">
    <text evidence="1">The sequence shown here is derived from an EMBL/GenBank/DDBJ whole genome shotgun (WGS) entry which is preliminary data.</text>
</comment>
<reference evidence="1 2" key="1">
    <citation type="submission" date="2024-04" db="EMBL/GenBank/DDBJ databases">
        <title>Tritrichomonas musculus Genome.</title>
        <authorList>
            <person name="Alves-Ferreira E."/>
            <person name="Grigg M."/>
            <person name="Lorenzi H."/>
            <person name="Galac M."/>
        </authorList>
    </citation>
    <scope>NUCLEOTIDE SEQUENCE [LARGE SCALE GENOMIC DNA]</scope>
    <source>
        <strain evidence="1 2">EAF2021</strain>
    </source>
</reference>
<dbReference type="EMBL" id="JAPFFF010000018">
    <property type="protein sequence ID" value="KAK8861010.1"/>
    <property type="molecule type" value="Genomic_DNA"/>
</dbReference>
<name>A0ABR2ID60_9EUKA</name>
<sequence length="96" mass="10935">MSSAPCTHPHNRQNGMIINYQINSQISPISSEQSHQSIPIISQLPHQSSQMPLSPRTAFQNNRQMFPMISQPPPNFFQHSQFPLIQNQTNLKVSLK</sequence>
<dbReference type="Proteomes" id="UP001470230">
    <property type="component" value="Unassembled WGS sequence"/>
</dbReference>
<proteinExistence type="predicted"/>
<keyword evidence="2" id="KW-1185">Reference proteome</keyword>
<protein>
    <submittedName>
        <fullName evidence="1">Uncharacterized protein</fullName>
    </submittedName>
</protein>
<organism evidence="1 2">
    <name type="scientific">Tritrichomonas musculus</name>
    <dbReference type="NCBI Taxonomy" id="1915356"/>
    <lineage>
        <taxon>Eukaryota</taxon>
        <taxon>Metamonada</taxon>
        <taxon>Parabasalia</taxon>
        <taxon>Tritrichomonadida</taxon>
        <taxon>Tritrichomonadidae</taxon>
        <taxon>Tritrichomonas</taxon>
    </lineage>
</organism>
<accession>A0ABR2ID60</accession>
<gene>
    <name evidence="1" type="ORF">M9Y10_012702</name>
</gene>